<evidence type="ECO:0000313" key="1">
    <source>
        <dbReference type="EMBL" id="RNA40189.1"/>
    </source>
</evidence>
<dbReference type="AlphaFoldDB" id="A0A3M7SWZ1"/>
<gene>
    <name evidence="1" type="ORF">BpHYR1_013825</name>
</gene>
<evidence type="ECO:0000313" key="2">
    <source>
        <dbReference type="Proteomes" id="UP000276133"/>
    </source>
</evidence>
<reference evidence="1 2" key="1">
    <citation type="journal article" date="2018" name="Sci. Rep.">
        <title>Genomic signatures of local adaptation to the degree of environmental predictability in rotifers.</title>
        <authorList>
            <person name="Franch-Gras L."/>
            <person name="Hahn C."/>
            <person name="Garcia-Roger E.M."/>
            <person name="Carmona M.J."/>
            <person name="Serra M."/>
            <person name="Gomez A."/>
        </authorList>
    </citation>
    <scope>NUCLEOTIDE SEQUENCE [LARGE SCALE GENOMIC DNA]</scope>
    <source>
        <strain evidence="1">HYR1</strain>
    </source>
</reference>
<accession>A0A3M7SWZ1</accession>
<proteinExistence type="predicted"/>
<dbReference type="EMBL" id="REGN01000667">
    <property type="protein sequence ID" value="RNA40189.1"/>
    <property type="molecule type" value="Genomic_DNA"/>
</dbReference>
<name>A0A3M7SWZ1_BRAPC</name>
<dbReference type="Proteomes" id="UP000276133">
    <property type="component" value="Unassembled WGS sequence"/>
</dbReference>
<organism evidence="1 2">
    <name type="scientific">Brachionus plicatilis</name>
    <name type="common">Marine rotifer</name>
    <name type="synonym">Brachionus muelleri</name>
    <dbReference type="NCBI Taxonomy" id="10195"/>
    <lineage>
        <taxon>Eukaryota</taxon>
        <taxon>Metazoa</taxon>
        <taxon>Spiralia</taxon>
        <taxon>Gnathifera</taxon>
        <taxon>Rotifera</taxon>
        <taxon>Eurotatoria</taxon>
        <taxon>Monogononta</taxon>
        <taxon>Pseudotrocha</taxon>
        <taxon>Ploima</taxon>
        <taxon>Brachionidae</taxon>
        <taxon>Brachionus</taxon>
    </lineage>
</organism>
<keyword evidence="2" id="KW-1185">Reference proteome</keyword>
<comment type="caution">
    <text evidence="1">The sequence shown here is derived from an EMBL/GenBank/DDBJ whole genome shotgun (WGS) entry which is preliminary data.</text>
</comment>
<protein>
    <submittedName>
        <fullName evidence="1">Uncharacterized protein</fullName>
    </submittedName>
</protein>
<sequence>MLKRISLLRNLNAFNNPRIKTLRLALLTHSFGLHSTLNQKLNYVLNRKNGLAIHRSIQKSLLIEQNPGR</sequence>